<dbReference type="PANTHER" id="PTHR43416:SF5">
    <property type="entry name" value="DIHYDROLIPOYLLYSINE-RESIDUE SUCCINYLTRANSFERASE COMPONENT OF 2-OXOGLUTARATE DEHYDROGENASE COMPLEX, MITOCHONDRIAL"/>
    <property type="match status" value="1"/>
</dbReference>
<dbReference type="PROSITE" id="PS50968">
    <property type="entry name" value="BIOTINYL_LIPOYL"/>
    <property type="match status" value="1"/>
</dbReference>
<evidence type="ECO:0000256" key="3">
    <source>
        <dbReference type="ARBA" id="ARBA00022679"/>
    </source>
</evidence>
<dbReference type="InterPro" id="IPR006255">
    <property type="entry name" value="SucB"/>
</dbReference>
<dbReference type="PANTHER" id="PTHR43416">
    <property type="entry name" value="DIHYDROLIPOYLLYSINE-RESIDUE SUCCINYLTRANSFERASE COMPONENT OF 2-OXOGLUTARATE DEHYDROGENASE COMPLEX, MITOCHONDRIAL-RELATED"/>
    <property type="match status" value="1"/>
</dbReference>
<dbReference type="InterPro" id="IPR003016">
    <property type="entry name" value="2-oxoA_DH_lipoyl-BS"/>
</dbReference>
<dbReference type="OrthoDB" id="310277at2759"/>
<reference evidence="9" key="1">
    <citation type="submission" date="2021-01" db="EMBL/GenBank/DDBJ databases">
        <authorList>
            <consortium name="Genoscope - CEA"/>
            <person name="William W."/>
        </authorList>
    </citation>
    <scope>NUCLEOTIDE SEQUENCE</scope>
</reference>
<proteinExistence type="inferred from homology"/>
<feature type="domain" description="Lipoyl-binding" evidence="8">
    <location>
        <begin position="26"/>
        <end position="101"/>
    </location>
</feature>
<dbReference type="CDD" id="cd06849">
    <property type="entry name" value="lipoyl_domain"/>
    <property type="match status" value="1"/>
</dbReference>
<feature type="region of interest" description="Disordered" evidence="7">
    <location>
        <begin position="105"/>
        <end position="173"/>
    </location>
</feature>
<keyword evidence="10" id="KW-1185">Reference proteome</keyword>
<evidence type="ECO:0000313" key="10">
    <source>
        <dbReference type="Proteomes" id="UP000692954"/>
    </source>
</evidence>
<dbReference type="InterPro" id="IPR000089">
    <property type="entry name" value="Biotin_lipoyl"/>
</dbReference>
<dbReference type="Pfam" id="PF00364">
    <property type="entry name" value="Biotin_lipoyl"/>
    <property type="match status" value="1"/>
</dbReference>
<evidence type="ECO:0000256" key="2">
    <source>
        <dbReference type="ARBA" id="ARBA00007317"/>
    </source>
</evidence>
<comment type="caution">
    <text evidence="9">The sequence shown here is derived from an EMBL/GenBank/DDBJ whole genome shotgun (WGS) entry which is preliminary data.</text>
</comment>
<dbReference type="PROSITE" id="PS00189">
    <property type="entry name" value="LIPOYL"/>
    <property type="match status" value="1"/>
</dbReference>
<evidence type="ECO:0000313" key="9">
    <source>
        <dbReference type="EMBL" id="CAD8098670.1"/>
    </source>
</evidence>
<gene>
    <name evidence="9" type="ORF">PSON_ATCC_30995.1.T0700236</name>
</gene>
<dbReference type="InterPro" id="IPR050537">
    <property type="entry name" value="2-oxoacid_dehydrogenase"/>
</dbReference>
<comment type="cofactor">
    <cofactor evidence="1">
        <name>(R)-lipoate</name>
        <dbReference type="ChEBI" id="CHEBI:83088"/>
    </cofactor>
</comment>
<dbReference type="GO" id="GO:0045252">
    <property type="term" value="C:oxoglutarate dehydrogenase complex"/>
    <property type="evidence" value="ECO:0007669"/>
    <property type="project" value="InterPro"/>
</dbReference>
<dbReference type="Pfam" id="PF00198">
    <property type="entry name" value="2-oxoacid_dh"/>
    <property type="match status" value="1"/>
</dbReference>
<evidence type="ECO:0000256" key="5">
    <source>
        <dbReference type="ARBA" id="ARBA00022946"/>
    </source>
</evidence>
<keyword evidence="6" id="KW-0012">Acyltransferase</keyword>
<keyword evidence="5" id="KW-0809">Transit peptide</keyword>
<dbReference type="AlphaFoldDB" id="A0A8S1P6L8"/>
<dbReference type="GO" id="GO:0005739">
    <property type="term" value="C:mitochondrion"/>
    <property type="evidence" value="ECO:0007669"/>
    <property type="project" value="TreeGrafter"/>
</dbReference>
<dbReference type="GO" id="GO:0004149">
    <property type="term" value="F:dihydrolipoyllysine-residue succinyltransferase activity"/>
    <property type="evidence" value="ECO:0007669"/>
    <property type="project" value="InterPro"/>
</dbReference>
<feature type="compositionally biased region" description="Basic and acidic residues" evidence="7">
    <location>
        <begin position="115"/>
        <end position="130"/>
    </location>
</feature>
<dbReference type="FunFam" id="3.30.559.10:FF:000007">
    <property type="entry name" value="Dihydrolipoamide acetyltransferase component of pyruvate dehydrogenase complex"/>
    <property type="match status" value="1"/>
</dbReference>
<dbReference type="Proteomes" id="UP000692954">
    <property type="component" value="Unassembled WGS sequence"/>
</dbReference>
<organism evidence="9 10">
    <name type="scientific">Paramecium sonneborni</name>
    <dbReference type="NCBI Taxonomy" id="65129"/>
    <lineage>
        <taxon>Eukaryota</taxon>
        <taxon>Sar</taxon>
        <taxon>Alveolata</taxon>
        <taxon>Ciliophora</taxon>
        <taxon>Intramacronucleata</taxon>
        <taxon>Oligohymenophorea</taxon>
        <taxon>Peniculida</taxon>
        <taxon>Parameciidae</taxon>
        <taxon>Paramecium</taxon>
    </lineage>
</organism>
<evidence type="ECO:0000256" key="1">
    <source>
        <dbReference type="ARBA" id="ARBA00001938"/>
    </source>
</evidence>
<dbReference type="GO" id="GO:0006099">
    <property type="term" value="P:tricarboxylic acid cycle"/>
    <property type="evidence" value="ECO:0007669"/>
    <property type="project" value="InterPro"/>
</dbReference>
<accession>A0A8S1P6L8</accession>
<keyword evidence="3" id="KW-0808">Transferase</keyword>
<dbReference type="EMBL" id="CAJJDN010000070">
    <property type="protein sequence ID" value="CAD8098670.1"/>
    <property type="molecule type" value="Genomic_DNA"/>
</dbReference>
<feature type="compositionally biased region" description="Low complexity" evidence="7">
    <location>
        <begin position="131"/>
        <end position="145"/>
    </location>
</feature>
<evidence type="ECO:0000256" key="7">
    <source>
        <dbReference type="SAM" id="MobiDB-lite"/>
    </source>
</evidence>
<dbReference type="NCBIfam" id="TIGR01347">
    <property type="entry name" value="sucB"/>
    <property type="match status" value="1"/>
</dbReference>
<evidence type="ECO:0000256" key="6">
    <source>
        <dbReference type="ARBA" id="ARBA00023315"/>
    </source>
</evidence>
<evidence type="ECO:0000259" key="8">
    <source>
        <dbReference type="PROSITE" id="PS50968"/>
    </source>
</evidence>
<name>A0A8S1P6L8_9CILI</name>
<protein>
    <recommendedName>
        <fullName evidence="8">Lipoyl-binding domain-containing protein</fullName>
    </recommendedName>
</protein>
<sequence>MRQFAISLFKVSQRQFGQLPKFYFSKKVVNVPTMGDSITEGDVKELQKKVGDYVNQDDVIALIETDKVTIDIRCADSGVITQMFAADGAKVEVGKPFYEIDTSAAKPAGAAGTPETKKEEKKDVKQEQKQEAPAAQKSTPAPAAKPAEKKPVAPTITNTTQRTEKREPMSRMRQRIAQRLKDAQNTYALLTTFQECDMSAVMEAREAMQKDFQKKHNVKLGFSSFFVKAAVKQLQEQPIVNAVIDGTDIVYRNYIDISMAVATPTGLMVPVLRNCERLSFADIEKTLIDLAEKGRQGKISADDMVGGTFTISNGGVFGSLMGTPIINAPQSAILGMHAIVNRPVVRNDQIVARPMMYLALTYDHRILDGKDAATFLKKLATSIEDPRRILLDV</sequence>
<comment type="similarity">
    <text evidence="2">Belongs to the 2-oxoacid dehydrogenase family.</text>
</comment>
<keyword evidence="4" id="KW-0450">Lipoyl</keyword>
<dbReference type="InterPro" id="IPR001078">
    <property type="entry name" value="2-oxoacid_DH_actylTfrase"/>
</dbReference>
<evidence type="ECO:0000256" key="4">
    <source>
        <dbReference type="ARBA" id="ARBA00022823"/>
    </source>
</evidence>